<dbReference type="InterPro" id="IPR021344">
    <property type="entry name" value="DUF2970"/>
</dbReference>
<organism evidence="2 3">
    <name type="scientific">Pseudidiomarina marina</name>
    <dbReference type="NCBI Taxonomy" id="502366"/>
    <lineage>
        <taxon>Bacteria</taxon>
        <taxon>Pseudomonadati</taxon>
        <taxon>Pseudomonadota</taxon>
        <taxon>Gammaproteobacteria</taxon>
        <taxon>Alteromonadales</taxon>
        <taxon>Idiomarinaceae</taxon>
        <taxon>Pseudidiomarina</taxon>
    </lineage>
</organism>
<gene>
    <name evidence="2" type="ORF">CWI76_09830</name>
</gene>
<evidence type="ECO:0000256" key="1">
    <source>
        <dbReference type="SAM" id="Phobius"/>
    </source>
</evidence>
<sequence length="78" mass="8583">MSFVKTRAKTNTEQPNKPSVLDIIISVLAALFGVQSDKNRQRDFNHGNPVIYVAVGAVFVILFVLTLVLVVSWVVPNS</sequence>
<evidence type="ECO:0000313" key="3">
    <source>
        <dbReference type="Proteomes" id="UP000288127"/>
    </source>
</evidence>
<dbReference type="AlphaFoldDB" id="A0A432YEE2"/>
<keyword evidence="3" id="KW-1185">Reference proteome</keyword>
<comment type="caution">
    <text evidence="2">The sequence shown here is derived from an EMBL/GenBank/DDBJ whole genome shotgun (WGS) entry which is preliminary data.</text>
</comment>
<keyword evidence="1" id="KW-1133">Transmembrane helix</keyword>
<reference evidence="3" key="1">
    <citation type="journal article" date="2018" name="Front. Microbiol.">
        <title>Genome-Based Analysis Reveals the Taxonomy and Diversity of the Family Idiomarinaceae.</title>
        <authorList>
            <person name="Liu Y."/>
            <person name="Lai Q."/>
            <person name="Shao Z."/>
        </authorList>
    </citation>
    <scope>NUCLEOTIDE SEQUENCE [LARGE SCALE GENOMIC DNA]</scope>
    <source>
        <strain evidence="3">PIM1</strain>
    </source>
</reference>
<protein>
    <recommendedName>
        <fullName evidence="4">DUF2970 domain-containing protein</fullName>
    </recommendedName>
</protein>
<accession>A0A432YEE2</accession>
<name>A0A432YEE2_9GAMM</name>
<evidence type="ECO:0008006" key="4">
    <source>
        <dbReference type="Google" id="ProtNLM"/>
    </source>
</evidence>
<dbReference type="Proteomes" id="UP000288127">
    <property type="component" value="Unassembled WGS sequence"/>
</dbReference>
<keyword evidence="1" id="KW-0472">Membrane</keyword>
<dbReference type="EMBL" id="PIPZ01000003">
    <property type="protein sequence ID" value="RUO59320.1"/>
    <property type="molecule type" value="Genomic_DNA"/>
</dbReference>
<evidence type="ECO:0000313" key="2">
    <source>
        <dbReference type="EMBL" id="RUO59320.1"/>
    </source>
</evidence>
<dbReference type="RefSeq" id="WP_126760165.1">
    <property type="nucleotide sequence ID" value="NZ_PIPZ01000003.1"/>
</dbReference>
<keyword evidence="1" id="KW-0812">Transmembrane</keyword>
<dbReference type="Pfam" id="PF11174">
    <property type="entry name" value="DUF2970"/>
    <property type="match status" value="1"/>
</dbReference>
<proteinExistence type="predicted"/>
<feature type="transmembrane region" description="Helical" evidence="1">
    <location>
        <begin position="49"/>
        <end position="75"/>
    </location>
</feature>
<dbReference type="OrthoDB" id="5625885at2"/>